<evidence type="ECO:0000313" key="3">
    <source>
        <dbReference type="Proteomes" id="UP001209318"/>
    </source>
</evidence>
<dbReference type="CDD" id="cd07952">
    <property type="entry name" value="ED_3B_like"/>
    <property type="match status" value="1"/>
</dbReference>
<dbReference type="GO" id="GO:0016702">
    <property type="term" value="F:oxidoreductase activity, acting on single donors with incorporation of molecular oxygen, incorporation of two atoms of oxygen"/>
    <property type="evidence" value="ECO:0007669"/>
    <property type="project" value="UniProtKB-ARBA"/>
</dbReference>
<dbReference type="InterPro" id="IPR004183">
    <property type="entry name" value="Xdiol_dOase_suB"/>
</dbReference>
<reference evidence="2" key="1">
    <citation type="submission" date="2022-10" db="EMBL/GenBank/DDBJ databases">
        <title>Description of Fervidibacillus gen. nov. in the family Fervidibacillaceae fam. nov. with two species, Fervidibacillus albus sp. nov., and Fervidibacillus halotolerans sp. nov., isolated from tidal flat sediments.</title>
        <authorList>
            <person name="Kwon K.K."/>
            <person name="Yang S.-H."/>
        </authorList>
    </citation>
    <scope>NUCLEOTIDE SEQUENCE</scope>
    <source>
        <strain evidence="2">JCM 19140</strain>
    </source>
</reference>
<proteinExistence type="predicted"/>
<organism evidence="2 3">
    <name type="scientific">Perspicuibacillus lycopersici</name>
    <dbReference type="NCBI Taxonomy" id="1325689"/>
    <lineage>
        <taxon>Bacteria</taxon>
        <taxon>Bacillati</taxon>
        <taxon>Bacillota</taxon>
        <taxon>Bacilli</taxon>
        <taxon>Bacillales</taxon>
        <taxon>Bacillaceae</taxon>
        <taxon>Perspicuibacillus</taxon>
    </lineage>
</organism>
<dbReference type="Gene3D" id="3.40.830.10">
    <property type="entry name" value="LigB-like"/>
    <property type="match status" value="1"/>
</dbReference>
<dbReference type="SUPFAM" id="SSF53213">
    <property type="entry name" value="LigB-like"/>
    <property type="match status" value="1"/>
</dbReference>
<accession>A0AAE3LPH3</accession>
<dbReference type="GO" id="GO:0008198">
    <property type="term" value="F:ferrous iron binding"/>
    <property type="evidence" value="ECO:0007669"/>
    <property type="project" value="InterPro"/>
</dbReference>
<keyword evidence="3" id="KW-1185">Reference proteome</keyword>
<sequence>MNPFVFACITPHGGEIIPELSGSIPERMKLTRDSMVRLGKKMTDANPETIIVLTPHGTRIDGFFSVTNSERMFGYLEENDGYFELERIVDRELAVAITKNAQAKQIPIASINYGTAGGPISCLPLDWGCIVPLSFMPDVPIVVINPSRELPFESHLALGKVICEVVEKSEKRVALIASCDWSHAHDPEGPYGYDPAAKILDEEVVGLIRSNELEKMAELDSELIDAAKPDGIWQTLILAGAIRKEQRQIHLYSYEVPTYFGLICAEIDSFCDGDSELQ</sequence>
<dbReference type="RefSeq" id="WP_263074270.1">
    <property type="nucleotide sequence ID" value="NZ_JAOUSF010000005.1"/>
</dbReference>
<evidence type="ECO:0000259" key="1">
    <source>
        <dbReference type="Pfam" id="PF02900"/>
    </source>
</evidence>
<comment type="caution">
    <text evidence="2">The sequence shown here is derived from an EMBL/GenBank/DDBJ whole genome shotgun (WGS) entry which is preliminary data.</text>
</comment>
<gene>
    <name evidence="2" type="ORF">OEV98_15510</name>
</gene>
<protein>
    <submittedName>
        <fullName evidence="2">Extradiol ring-cleavage dioxygenase</fullName>
    </submittedName>
</protein>
<evidence type="ECO:0000313" key="2">
    <source>
        <dbReference type="EMBL" id="MCU9614952.1"/>
    </source>
</evidence>
<keyword evidence="2" id="KW-0223">Dioxygenase</keyword>
<feature type="domain" description="Extradiol ring-cleavage dioxygenase class III enzyme subunit B" evidence="1">
    <location>
        <begin position="8"/>
        <end position="257"/>
    </location>
</feature>
<dbReference type="EMBL" id="JAOUSF010000005">
    <property type="protein sequence ID" value="MCU9614952.1"/>
    <property type="molecule type" value="Genomic_DNA"/>
</dbReference>
<name>A0AAE3LPH3_9BACI</name>
<dbReference type="Pfam" id="PF02900">
    <property type="entry name" value="LigB"/>
    <property type="match status" value="1"/>
</dbReference>
<keyword evidence="2" id="KW-0560">Oxidoreductase</keyword>
<dbReference type="AlphaFoldDB" id="A0AAE3LPH3"/>
<dbReference type="Proteomes" id="UP001209318">
    <property type="component" value="Unassembled WGS sequence"/>
</dbReference>